<proteinExistence type="inferred from homology"/>
<dbReference type="InterPro" id="IPR042178">
    <property type="entry name" value="Serpin_sf_1"/>
</dbReference>
<dbReference type="Pfam" id="PF00079">
    <property type="entry name" value="Serpin"/>
    <property type="match status" value="2"/>
</dbReference>
<evidence type="ECO:0000313" key="3">
    <source>
        <dbReference type="Proteomes" id="UP000887565"/>
    </source>
</evidence>
<dbReference type="Gene3D" id="3.30.497.10">
    <property type="entry name" value="Antithrombin, subunit I, domain 2"/>
    <property type="match status" value="2"/>
</dbReference>
<dbReference type="GO" id="GO:0004867">
    <property type="term" value="F:serine-type endopeptidase inhibitor activity"/>
    <property type="evidence" value="ECO:0007669"/>
    <property type="project" value="InterPro"/>
</dbReference>
<protein>
    <submittedName>
        <fullName evidence="4">Serpin domain-containing protein</fullName>
    </submittedName>
</protein>
<evidence type="ECO:0000259" key="2">
    <source>
        <dbReference type="Pfam" id="PF00079"/>
    </source>
</evidence>
<dbReference type="SUPFAM" id="SSF56574">
    <property type="entry name" value="Serpins"/>
    <property type="match status" value="2"/>
</dbReference>
<name>A0A915IDC5_ROMCU</name>
<dbReference type="PANTHER" id="PTHR11461">
    <property type="entry name" value="SERINE PROTEASE INHIBITOR, SERPIN"/>
    <property type="match status" value="1"/>
</dbReference>
<feature type="domain" description="Serpin" evidence="2">
    <location>
        <begin position="119"/>
        <end position="211"/>
    </location>
</feature>
<organism evidence="3 4">
    <name type="scientific">Romanomermis culicivorax</name>
    <name type="common">Nematode worm</name>
    <dbReference type="NCBI Taxonomy" id="13658"/>
    <lineage>
        <taxon>Eukaryota</taxon>
        <taxon>Metazoa</taxon>
        <taxon>Ecdysozoa</taxon>
        <taxon>Nematoda</taxon>
        <taxon>Enoplea</taxon>
        <taxon>Dorylaimia</taxon>
        <taxon>Mermithida</taxon>
        <taxon>Mermithoidea</taxon>
        <taxon>Mermithidae</taxon>
        <taxon>Romanomermis</taxon>
    </lineage>
</organism>
<dbReference type="PANTHER" id="PTHR11461:SF211">
    <property type="entry name" value="GH10112P-RELATED"/>
    <property type="match status" value="1"/>
</dbReference>
<dbReference type="GO" id="GO:0005615">
    <property type="term" value="C:extracellular space"/>
    <property type="evidence" value="ECO:0007669"/>
    <property type="project" value="InterPro"/>
</dbReference>
<evidence type="ECO:0000256" key="1">
    <source>
        <dbReference type="ARBA" id="ARBA00009500"/>
    </source>
</evidence>
<accession>A0A915IDC5</accession>
<dbReference type="Proteomes" id="UP000887565">
    <property type="component" value="Unplaced"/>
</dbReference>
<evidence type="ECO:0000313" key="4">
    <source>
        <dbReference type="WBParaSite" id="nRc.2.0.1.t12185-RA"/>
    </source>
</evidence>
<dbReference type="InterPro" id="IPR000215">
    <property type="entry name" value="Serpin_fam"/>
</dbReference>
<dbReference type="InterPro" id="IPR036186">
    <property type="entry name" value="Serpin_sf"/>
</dbReference>
<sequence>MEYTAKEMKHHMQMLNVRDIFNSSVADFTGLLVNPEQKVAVSDMRHKAFIEVGENGIEAAAASSLQVINRFAFTDEPEEYFHANHQFVFFITMKHGRYESVVFAGQYSSSMTQTSINNNNAKFTSDLSRLLTKQNPNGNFLFSPVSLEMVFAMVLNGTAKNTNRQIRKYIFHWDHHYMQSYVESLRKASRDYTTKKATLKYATVLAIDENFA</sequence>
<feature type="domain" description="Serpin" evidence="2">
    <location>
        <begin position="6"/>
        <end position="108"/>
    </location>
</feature>
<reference evidence="4" key="1">
    <citation type="submission" date="2022-11" db="UniProtKB">
        <authorList>
            <consortium name="WormBaseParasite"/>
        </authorList>
    </citation>
    <scope>IDENTIFICATION</scope>
</reference>
<keyword evidence="3" id="KW-1185">Reference proteome</keyword>
<dbReference type="AlphaFoldDB" id="A0A915IDC5"/>
<dbReference type="WBParaSite" id="nRc.2.0.1.t12185-RA">
    <property type="protein sequence ID" value="nRc.2.0.1.t12185-RA"/>
    <property type="gene ID" value="nRc.2.0.1.g12185"/>
</dbReference>
<comment type="similarity">
    <text evidence="1">Belongs to the serpin family.</text>
</comment>
<dbReference type="InterPro" id="IPR023796">
    <property type="entry name" value="Serpin_dom"/>
</dbReference>